<evidence type="ECO:0000259" key="3">
    <source>
        <dbReference type="SMART" id="SM01007"/>
    </source>
</evidence>
<dbReference type="Pfam" id="PF00596">
    <property type="entry name" value="Aldolase_II"/>
    <property type="match status" value="1"/>
</dbReference>
<dbReference type="GO" id="GO:0046872">
    <property type="term" value="F:metal ion binding"/>
    <property type="evidence" value="ECO:0007669"/>
    <property type="project" value="UniProtKB-KW"/>
</dbReference>
<protein>
    <submittedName>
        <fullName evidence="4">Class II aldolase</fullName>
    </submittedName>
</protein>
<dbReference type="Gene3D" id="3.40.225.10">
    <property type="entry name" value="Class II aldolase/adducin N-terminal domain"/>
    <property type="match status" value="1"/>
</dbReference>
<feature type="domain" description="Class II aldolase/adducin N-terminal" evidence="3">
    <location>
        <begin position="12"/>
        <end position="187"/>
    </location>
</feature>
<dbReference type="PANTHER" id="PTHR22789">
    <property type="entry name" value="FUCULOSE PHOSPHATE ALDOLASE"/>
    <property type="match status" value="1"/>
</dbReference>
<dbReference type="SMART" id="SM01007">
    <property type="entry name" value="Aldolase_II"/>
    <property type="match status" value="1"/>
</dbReference>
<dbReference type="PANTHER" id="PTHR22789:SF0">
    <property type="entry name" value="3-OXO-TETRONATE 4-PHOSPHATE DECARBOXYLASE-RELATED"/>
    <property type="match status" value="1"/>
</dbReference>
<evidence type="ECO:0000313" key="5">
    <source>
        <dbReference type="Proteomes" id="UP000326287"/>
    </source>
</evidence>
<gene>
    <name evidence="4" type="ORF">EY643_07180</name>
</gene>
<dbReference type="Proteomes" id="UP000326287">
    <property type="component" value="Chromosome"/>
</dbReference>
<reference evidence="4 5" key="1">
    <citation type="submission" date="2019-02" db="EMBL/GenBank/DDBJ databases">
        <authorList>
            <person name="Li S.-H."/>
        </authorList>
    </citation>
    <scope>NUCLEOTIDE SEQUENCE [LARGE SCALE GENOMIC DNA]</scope>
    <source>
        <strain evidence="4 5">IMCC14385</strain>
    </source>
</reference>
<dbReference type="GO" id="GO:0016832">
    <property type="term" value="F:aldehyde-lyase activity"/>
    <property type="evidence" value="ECO:0007669"/>
    <property type="project" value="TreeGrafter"/>
</dbReference>
<keyword evidence="1" id="KW-0479">Metal-binding</keyword>
<evidence type="ECO:0000256" key="1">
    <source>
        <dbReference type="ARBA" id="ARBA00022723"/>
    </source>
</evidence>
<dbReference type="InterPro" id="IPR001303">
    <property type="entry name" value="Aldolase_II/adducin_N"/>
</dbReference>
<dbReference type="OrthoDB" id="5500703at2"/>
<dbReference type="GO" id="GO:0019323">
    <property type="term" value="P:pentose catabolic process"/>
    <property type="evidence" value="ECO:0007669"/>
    <property type="project" value="TreeGrafter"/>
</dbReference>
<proteinExistence type="predicted"/>
<name>A0A5P9NIS2_9GAMM</name>
<dbReference type="EMBL" id="CP036422">
    <property type="protein sequence ID" value="QFU75455.1"/>
    <property type="molecule type" value="Genomic_DNA"/>
</dbReference>
<keyword evidence="5" id="KW-1185">Reference proteome</keyword>
<dbReference type="RefSeq" id="WP_152661562.1">
    <property type="nucleotide sequence ID" value="NZ_CP036422.1"/>
</dbReference>
<sequence length="231" mass="24503">MSLYSNNLESRQAVVDTLVALGVKGLNRGTSGNVSVFTGDGMLVTPTGVAPEQLLPEHIVYMSLDGDPAEDQLTPSSEWKMHADVYVNKPGITAVVHCHSPYATMLACARKAIPAMHYMVAATGSYGIPLADYATFGSQELSDANVEALSTSLACLLANHGQLATGFDINGALKLAELVEEQAHCYWGTLAIGGPAILDKKQMDDVLVAFASYGQQAKREDLASGNKLNED</sequence>
<dbReference type="KEGG" id="halc:EY643_07180"/>
<evidence type="ECO:0000313" key="4">
    <source>
        <dbReference type="EMBL" id="QFU75455.1"/>
    </source>
</evidence>
<keyword evidence="2" id="KW-0456">Lyase</keyword>
<dbReference type="SUPFAM" id="SSF53639">
    <property type="entry name" value="AraD/HMP-PK domain-like"/>
    <property type="match status" value="1"/>
</dbReference>
<accession>A0A5P9NIS2</accession>
<dbReference type="GO" id="GO:0005829">
    <property type="term" value="C:cytosol"/>
    <property type="evidence" value="ECO:0007669"/>
    <property type="project" value="TreeGrafter"/>
</dbReference>
<dbReference type="InterPro" id="IPR036409">
    <property type="entry name" value="Aldolase_II/adducin_N_sf"/>
</dbReference>
<organism evidence="4 5">
    <name type="scientific">Halioglobus maricola</name>
    <dbReference type="NCBI Taxonomy" id="2601894"/>
    <lineage>
        <taxon>Bacteria</taxon>
        <taxon>Pseudomonadati</taxon>
        <taxon>Pseudomonadota</taxon>
        <taxon>Gammaproteobacteria</taxon>
        <taxon>Cellvibrionales</taxon>
        <taxon>Halieaceae</taxon>
        <taxon>Halioglobus</taxon>
    </lineage>
</organism>
<dbReference type="InterPro" id="IPR050197">
    <property type="entry name" value="Aldolase_class_II_sugar_metab"/>
</dbReference>
<evidence type="ECO:0000256" key="2">
    <source>
        <dbReference type="ARBA" id="ARBA00023239"/>
    </source>
</evidence>
<dbReference type="AlphaFoldDB" id="A0A5P9NIS2"/>